<dbReference type="InterPro" id="IPR010730">
    <property type="entry name" value="HET"/>
</dbReference>
<dbReference type="GeneID" id="63774834"/>
<dbReference type="AlphaFoldDB" id="A0A1Y2DNE5"/>
<dbReference type="InParanoid" id="A0A1Y2DNE5"/>
<dbReference type="InterPro" id="IPR000719">
    <property type="entry name" value="Prot_kinase_dom"/>
</dbReference>
<dbReference type="PROSITE" id="PS50011">
    <property type="entry name" value="PROTEIN_KINASE_DOM"/>
    <property type="match status" value="1"/>
</dbReference>
<feature type="compositionally biased region" description="Polar residues" evidence="1">
    <location>
        <begin position="554"/>
        <end position="575"/>
    </location>
</feature>
<evidence type="ECO:0000313" key="3">
    <source>
        <dbReference type="EMBL" id="ORY60792.1"/>
    </source>
</evidence>
<dbReference type="InterPro" id="IPR011009">
    <property type="entry name" value="Kinase-like_dom_sf"/>
</dbReference>
<accession>A0A1Y2DNE5</accession>
<dbReference type="EMBL" id="MCFJ01000011">
    <property type="protein sequence ID" value="ORY60792.1"/>
    <property type="molecule type" value="Genomic_DNA"/>
</dbReference>
<dbReference type="PANTHER" id="PTHR33112">
    <property type="entry name" value="DOMAIN PROTEIN, PUTATIVE-RELATED"/>
    <property type="match status" value="1"/>
</dbReference>
<keyword evidence="4" id="KW-1185">Reference proteome</keyword>
<gene>
    <name evidence="3" type="ORF">BCR38DRAFT_411908</name>
</gene>
<dbReference type="GO" id="GO:0005524">
    <property type="term" value="F:ATP binding"/>
    <property type="evidence" value="ECO:0007669"/>
    <property type="project" value="InterPro"/>
</dbReference>
<dbReference type="SUPFAM" id="SSF56112">
    <property type="entry name" value="Protein kinase-like (PK-like)"/>
    <property type="match status" value="1"/>
</dbReference>
<feature type="region of interest" description="Disordered" evidence="1">
    <location>
        <begin position="535"/>
        <end position="580"/>
    </location>
</feature>
<dbReference type="SMART" id="SM00220">
    <property type="entry name" value="S_TKc"/>
    <property type="match status" value="1"/>
</dbReference>
<reference evidence="3 4" key="1">
    <citation type="submission" date="2016-07" db="EMBL/GenBank/DDBJ databases">
        <title>Pervasive Adenine N6-methylation of Active Genes in Fungi.</title>
        <authorList>
            <consortium name="DOE Joint Genome Institute"/>
            <person name="Mondo S.J."/>
            <person name="Dannebaum R.O."/>
            <person name="Kuo R.C."/>
            <person name="Labutti K."/>
            <person name="Haridas S."/>
            <person name="Kuo A."/>
            <person name="Salamov A."/>
            <person name="Ahrendt S.R."/>
            <person name="Lipzen A."/>
            <person name="Sullivan W."/>
            <person name="Andreopoulos W.B."/>
            <person name="Clum A."/>
            <person name="Lindquist E."/>
            <person name="Daum C."/>
            <person name="Ramamoorthy G.K."/>
            <person name="Gryganskyi A."/>
            <person name="Culley D."/>
            <person name="Magnuson J.K."/>
            <person name="James T.Y."/>
            <person name="O'Malley M.A."/>
            <person name="Stajich J.E."/>
            <person name="Spatafora J.W."/>
            <person name="Visel A."/>
            <person name="Grigoriev I.V."/>
        </authorList>
    </citation>
    <scope>NUCLEOTIDE SEQUENCE [LARGE SCALE GENOMIC DNA]</scope>
    <source>
        <strain evidence="3 4">CBS 129021</strain>
    </source>
</reference>
<dbReference type="Pfam" id="PF06985">
    <property type="entry name" value="HET"/>
    <property type="match status" value="1"/>
</dbReference>
<organism evidence="3 4">
    <name type="scientific">Pseudomassariella vexata</name>
    <dbReference type="NCBI Taxonomy" id="1141098"/>
    <lineage>
        <taxon>Eukaryota</taxon>
        <taxon>Fungi</taxon>
        <taxon>Dikarya</taxon>
        <taxon>Ascomycota</taxon>
        <taxon>Pezizomycotina</taxon>
        <taxon>Sordariomycetes</taxon>
        <taxon>Xylariomycetidae</taxon>
        <taxon>Amphisphaeriales</taxon>
        <taxon>Pseudomassariaceae</taxon>
        <taxon>Pseudomassariella</taxon>
    </lineage>
</organism>
<evidence type="ECO:0000313" key="4">
    <source>
        <dbReference type="Proteomes" id="UP000193689"/>
    </source>
</evidence>
<dbReference type="Gene3D" id="1.10.510.10">
    <property type="entry name" value="Transferase(Phosphotransferase) domain 1"/>
    <property type="match status" value="1"/>
</dbReference>
<evidence type="ECO:0000256" key="1">
    <source>
        <dbReference type="SAM" id="MobiDB-lite"/>
    </source>
</evidence>
<protein>
    <recommendedName>
        <fullName evidence="2">Protein kinase domain-containing protein</fullName>
    </recommendedName>
</protein>
<name>A0A1Y2DNE5_9PEZI</name>
<dbReference type="PANTHER" id="PTHR33112:SF10">
    <property type="entry name" value="TOL"/>
    <property type="match status" value="1"/>
</dbReference>
<proteinExistence type="predicted"/>
<comment type="caution">
    <text evidence="3">The sequence shown here is derived from an EMBL/GenBank/DDBJ whole genome shotgun (WGS) entry which is preliminary data.</text>
</comment>
<dbReference type="Proteomes" id="UP000193689">
    <property type="component" value="Unassembled WGS sequence"/>
</dbReference>
<dbReference type="STRING" id="1141098.A0A1Y2DNE5"/>
<evidence type="ECO:0000259" key="2">
    <source>
        <dbReference type="PROSITE" id="PS50011"/>
    </source>
</evidence>
<dbReference type="RefSeq" id="XP_040713019.1">
    <property type="nucleotide sequence ID" value="XM_040858622.1"/>
</dbReference>
<dbReference type="OrthoDB" id="5125733at2759"/>
<feature type="domain" description="Protein kinase" evidence="2">
    <location>
        <begin position="189"/>
        <end position="513"/>
    </location>
</feature>
<dbReference type="Pfam" id="PF00069">
    <property type="entry name" value="Pkinase"/>
    <property type="match status" value="1"/>
</dbReference>
<sequence>MDSDDTFSSSGDDDGSEQERLYWEIEDGLETSADVLGNQRFLPVDRMITLATRTNVVSAYKEANDGAGPSEEVIEFVLKRARKVFLTLIRINHIKAIDSLYKAGFDDNNLPVGKIRPENRKGRFRWEVRRLNETTNEVTYEPGYEVFNKWASETIAGFVDSQWQFLPASYSESKFSHTLHQDCPLPFLADGNTEPAEGHFSWVYKVRVHSTYAQGETFKHVFGNMQDIAVKMFRPDLKDYFYRELQTLMTIKEIDHPHLIKPIAAYERGTKRCVIFPWAGGGNLKEYWRQTNYDPPLRLQRDASLIFWALKQMRGLSEALKMLYEHNGRHGDLKPENILRFNEGDGHGRLVIADVGLTKFHVLATQRRDKKSSIMSRTLRYEAPEIDIDIDDRDKPRSRDYDPWSMGCIFLEFVIWLLYGGKELDKFNQNARDDKFWHRHGGQYCIHPDVQNWMKRISGDLVTTTSLKDVMELVEKRLLVVKLAKDVTPPEHGRATAPEAFEQMDEIFKHAELEPAYLFDSRIWNRTNGNGAPGSNLVVPQFSKRPPVPRSPSELVTKSSNETIRGDNNSPTISTDAPYGETIIPKSNPPLQTYNVPQLSKLNNVWESEPDNEFARKFIKHVDWATVKPPLSDSNLCETCTSLDIWSQVRIELVISKLRESSQICALCKLFYHSLPDLGIQNDAVKLRRDGSTLRADAGGPPIISIYVEPESDASSPAYAQIGLPQLPNPKSPEQFALLREWLRNCDESHACIPRQTGANARSMPKRLIDVGSSSEKRLRLVEMDRNSVEKYMALSHCWGKLTDEEKFCTTEENIEALKISIDYGKLTRTFRDAVDATRELNVPYLWIDSICVVQDDAKDWEVELGKMENVFSSAYCTLAASSAESSLVGFPSSRTPRTYVAVRSSTRANGTTYFAKCIDNFHQDVEAAVLNTRGWVFQERALSRRTIHFTSNQIYWECGKGVHCETLAKLKNPKAAFLGDSDFPTLALEYFRGGRIVHFQGLYEMYSRLAFTNPTDRSVALLGLEQRLARTFKMQGDYGILEGFLERSLLWRAEKPYGMKRISFPPGRGCPSWSWMAHMGAIGYLEIDFNRTDWSKEDFRNPFELGSLRRTYGERGGKGVVELAALARVLDIDRVEFSKRIILDEVDGGEANLFKCIVIGKEKGMVEREGDRTHYVLVVKPSPKGTSDDVYERVGVATLLRSQISLSPGKWTRVLYPRTFSIYAAERGALGLIY</sequence>
<dbReference type="GO" id="GO:0004672">
    <property type="term" value="F:protein kinase activity"/>
    <property type="evidence" value="ECO:0007669"/>
    <property type="project" value="InterPro"/>
</dbReference>
<dbReference type="CDD" id="cd00180">
    <property type="entry name" value="PKc"/>
    <property type="match status" value="1"/>
</dbReference>